<dbReference type="InterPro" id="IPR003718">
    <property type="entry name" value="OsmC/Ohr_fam"/>
</dbReference>
<protein>
    <submittedName>
        <fullName evidence="1">Putative redox protein</fullName>
    </submittedName>
</protein>
<evidence type="ECO:0000313" key="2">
    <source>
        <dbReference type="Proteomes" id="UP000184048"/>
    </source>
</evidence>
<sequence>MKTITTWKTAHAFDSVQNSSTIQIDGSTGFSPKALLLTGLAGCTGIDVVDILEKMRVPFASLEIDAEAEQTDEHPRVFKTIHLTYKLKTEEEYREKIKKAIDLSLEKYCGVAAMLNKNSRIDYEILITE</sequence>
<accession>A0A1M5ATV7</accession>
<dbReference type="PANTHER" id="PTHR34352">
    <property type="entry name" value="PROTEIN YHFA"/>
    <property type="match status" value="1"/>
</dbReference>
<evidence type="ECO:0000313" key="1">
    <source>
        <dbReference type="EMBL" id="SHF33635.1"/>
    </source>
</evidence>
<reference evidence="1 2" key="1">
    <citation type="submission" date="2016-11" db="EMBL/GenBank/DDBJ databases">
        <authorList>
            <person name="Jaros S."/>
            <person name="Januszkiewicz K."/>
            <person name="Wedrychowicz H."/>
        </authorList>
    </citation>
    <scope>NUCLEOTIDE SEQUENCE [LARGE SCALE GENOMIC DNA]</scope>
    <source>
        <strain evidence="1 2">DSM 18119</strain>
    </source>
</reference>
<dbReference type="Gene3D" id="3.30.300.20">
    <property type="match status" value="1"/>
</dbReference>
<dbReference type="STRING" id="1121884.SAMN02745131_02353"/>
<dbReference type="PANTHER" id="PTHR34352:SF1">
    <property type="entry name" value="PROTEIN YHFA"/>
    <property type="match status" value="1"/>
</dbReference>
<dbReference type="Proteomes" id="UP000184048">
    <property type="component" value="Unassembled WGS sequence"/>
</dbReference>
<organism evidence="1 2">
    <name type="scientific">Flavisolibacter ginsengisoli DSM 18119</name>
    <dbReference type="NCBI Taxonomy" id="1121884"/>
    <lineage>
        <taxon>Bacteria</taxon>
        <taxon>Pseudomonadati</taxon>
        <taxon>Bacteroidota</taxon>
        <taxon>Chitinophagia</taxon>
        <taxon>Chitinophagales</taxon>
        <taxon>Chitinophagaceae</taxon>
        <taxon>Flavisolibacter</taxon>
    </lineage>
</organism>
<keyword evidence="2" id="KW-1185">Reference proteome</keyword>
<dbReference type="SUPFAM" id="SSF82784">
    <property type="entry name" value="OsmC-like"/>
    <property type="match status" value="1"/>
</dbReference>
<proteinExistence type="predicted"/>
<dbReference type="RefSeq" id="WP_072835528.1">
    <property type="nucleotide sequence ID" value="NZ_FQUU01000009.1"/>
</dbReference>
<dbReference type="EMBL" id="FQUU01000009">
    <property type="protein sequence ID" value="SHF33635.1"/>
    <property type="molecule type" value="Genomic_DNA"/>
</dbReference>
<dbReference type="InterPro" id="IPR015946">
    <property type="entry name" value="KH_dom-like_a/b"/>
</dbReference>
<dbReference type="Pfam" id="PF02566">
    <property type="entry name" value="OsmC"/>
    <property type="match status" value="1"/>
</dbReference>
<name>A0A1M5ATV7_9BACT</name>
<dbReference type="OrthoDB" id="9804010at2"/>
<gene>
    <name evidence="1" type="ORF">SAMN02745131_02353</name>
</gene>
<dbReference type="AlphaFoldDB" id="A0A1M5ATV7"/>
<dbReference type="InterPro" id="IPR036102">
    <property type="entry name" value="OsmC/Ohrsf"/>
</dbReference>